<sequence length="433" mass="49860">MENSALYTVTVATDTLGYVGTSNYIYLTLVGDKGQLLTFPCYRWFVGDQHLPIFFSLAKIQSHDSSALLQAHRGTDLEDRQAIYSSSHAARLTIRTQNDLLQDVRFDNGKRSDFEHLLKKLAINFGKTWDDLERISWELQSPLHDDWMQWKEDCFFGYGCLNGFNPRMIRTCKTTEGNFPVTAFTAQNSFPKGSNRDKEPQVVGNVFSLEDTIMDWIPTNAIKGQLQNITGPLCLLNQHPDGVPLYAGWQSPTNHIPSIFLTKDPPFLEFQVLSHMLIELDIERNSLWVNLQFYWSFRYTHDLTYRSLHHYLDFIDRGVSQLPKYFYQSDKDVHQDAELQPWIRDVTQEGLAELPDFGQLSTSVTHTHPYTITRRCSWDCTSLEGRAKEPIGTFTKGLEQIEGHVFGQNEGWELAYFFLLPSCVENSITVEKN</sequence>
<dbReference type="PANTHER" id="PTHR11771">
    <property type="entry name" value="LIPOXYGENASE"/>
    <property type="match status" value="1"/>
</dbReference>
<dbReference type="GO" id="GO:0004052">
    <property type="term" value="F:arachidonate 12(S)-lipoxygenase activity"/>
    <property type="evidence" value="ECO:0007669"/>
    <property type="project" value="Ensembl"/>
</dbReference>
<dbReference type="Proteomes" id="UP000264820">
    <property type="component" value="Unplaced"/>
</dbReference>
<reference evidence="1" key="2">
    <citation type="submission" date="2025-09" db="UniProtKB">
        <authorList>
            <consortium name="Ensembl"/>
        </authorList>
    </citation>
    <scope>IDENTIFICATION</scope>
</reference>
<accession>A0A3Q3DQU9</accession>
<dbReference type="InterPro" id="IPR036392">
    <property type="entry name" value="PLAT/LH2_dom_sf"/>
</dbReference>
<keyword evidence="2" id="KW-1185">Reference proteome</keyword>
<dbReference type="GeneTree" id="ENSGT00940000155191"/>
<dbReference type="GO" id="GO:0005509">
    <property type="term" value="F:calcium ion binding"/>
    <property type="evidence" value="ECO:0007669"/>
    <property type="project" value="Ensembl"/>
</dbReference>
<dbReference type="AlphaFoldDB" id="A0A3Q3DQU9"/>
<organism evidence="1 2">
    <name type="scientific">Hippocampus comes</name>
    <name type="common">Tiger tail seahorse</name>
    <dbReference type="NCBI Taxonomy" id="109280"/>
    <lineage>
        <taxon>Eukaryota</taxon>
        <taxon>Metazoa</taxon>
        <taxon>Chordata</taxon>
        <taxon>Craniata</taxon>
        <taxon>Vertebrata</taxon>
        <taxon>Euteleostomi</taxon>
        <taxon>Actinopterygii</taxon>
        <taxon>Neopterygii</taxon>
        <taxon>Teleostei</taxon>
        <taxon>Neoteleostei</taxon>
        <taxon>Acanthomorphata</taxon>
        <taxon>Syngnathiaria</taxon>
        <taxon>Syngnathiformes</taxon>
        <taxon>Syngnathoidei</taxon>
        <taxon>Syngnathidae</taxon>
        <taxon>Hippocampus</taxon>
    </lineage>
</organism>
<dbReference type="InterPro" id="IPR000907">
    <property type="entry name" value="LipOase"/>
</dbReference>
<dbReference type="GO" id="GO:0005634">
    <property type="term" value="C:nucleus"/>
    <property type="evidence" value="ECO:0007669"/>
    <property type="project" value="Ensembl"/>
</dbReference>
<dbReference type="SUPFAM" id="SSF49723">
    <property type="entry name" value="Lipase/lipooxygenase domain (PLAT/LH2 domain)"/>
    <property type="match status" value="1"/>
</dbReference>
<evidence type="ECO:0000313" key="1">
    <source>
        <dbReference type="Ensembl" id="ENSHCOP00000018205.1"/>
    </source>
</evidence>
<dbReference type="OMA" id="WELAYFF"/>
<dbReference type="STRING" id="109280.ENSHCOP00000018205"/>
<name>A0A3Q3DQU9_HIPCM</name>
<dbReference type="SUPFAM" id="SSF48484">
    <property type="entry name" value="Lipoxigenase"/>
    <property type="match status" value="1"/>
</dbReference>
<evidence type="ECO:0000313" key="2">
    <source>
        <dbReference type="Proteomes" id="UP000264820"/>
    </source>
</evidence>
<dbReference type="Gene3D" id="1.20.245.10">
    <property type="entry name" value="Lipoxygenase-1, Domain 5"/>
    <property type="match status" value="2"/>
</dbReference>
<dbReference type="InterPro" id="IPR036226">
    <property type="entry name" value="LipOase_C_sf"/>
</dbReference>
<proteinExistence type="predicted"/>
<protein>
    <submittedName>
        <fullName evidence="1">Arachidonate 12-lipoxygenase</fullName>
    </submittedName>
</protein>
<dbReference type="GO" id="GO:0034440">
    <property type="term" value="P:lipid oxidation"/>
    <property type="evidence" value="ECO:0007669"/>
    <property type="project" value="InterPro"/>
</dbReference>
<dbReference type="Ensembl" id="ENSHCOT00000011853.1">
    <property type="protein sequence ID" value="ENSHCOP00000018205.1"/>
    <property type="gene ID" value="ENSHCOG00000002575.1"/>
</dbReference>
<reference evidence="1" key="1">
    <citation type="submission" date="2025-08" db="UniProtKB">
        <authorList>
            <consortium name="Ensembl"/>
        </authorList>
    </citation>
    <scope>IDENTIFICATION</scope>
</reference>